<dbReference type="InterPro" id="IPR013780">
    <property type="entry name" value="Glyco_hydro_b"/>
</dbReference>
<dbReference type="GO" id="GO:0005975">
    <property type="term" value="P:carbohydrate metabolic process"/>
    <property type="evidence" value="ECO:0007669"/>
    <property type="project" value="InterPro"/>
</dbReference>
<reference evidence="8 9" key="1">
    <citation type="submission" date="2020-08" db="EMBL/GenBank/DDBJ databases">
        <title>Genomic Encyclopedia of Type Strains, Phase III (KMG-III): the genomes of soil and plant-associated and newly described type strains.</title>
        <authorList>
            <person name="Whitman W."/>
        </authorList>
    </citation>
    <scope>NUCLEOTIDE SEQUENCE [LARGE SCALE GENOMIC DNA]</scope>
    <source>
        <strain evidence="8 9">CECT 8571</strain>
    </source>
</reference>
<dbReference type="InterPro" id="IPR025887">
    <property type="entry name" value="Glyco_hydro_31_N_dom"/>
</dbReference>
<dbReference type="GO" id="GO:0030246">
    <property type="term" value="F:carbohydrate binding"/>
    <property type="evidence" value="ECO:0007669"/>
    <property type="project" value="InterPro"/>
</dbReference>
<dbReference type="EMBL" id="JACHXZ010000004">
    <property type="protein sequence ID" value="MBB3169632.1"/>
    <property type="molecule type" value="Genomic_DNA"/>
</dbReference>
<dbReference type="CDD" id="cd06598">
    <property type="entry name" value="GH31_transferase_CtsZ"/>
    <property type="match status" value="1"/>
</dbReference>
<keyword evidence="8" id="KW-0328">Glycosyltransferase</keyword>
<keyword evidence="8" id="KW-0808">Transferase</keyword>
<proteinExistence type="inferred from homology"/>
<organism evidence="8 9">
    <name type="scientific">Simiduia aestuariiviva</name>
    <dbReference type="NCBI Taxonomy" id="1510459"/>
    <lineage>
        <taxon>Bacteria</taxon>
        <taxon>Pseudomonadati</taxon>
        <taxon>Pseudomonadota</taxon>
        <taxon>Gammaproteobacteria</taxon>
        <taxon>Cellvibrionales</taxon>
        <taxon>Cellvibrionaceae</taxon>
        <taxon>Simiduia</taxon>
    </lineage>
</organism>
<dbReference type="InterPro" id="IPR033403">
    <property type="entry name" value="DUF5110"/>
</dbReference>
<dbReference type="AlphaFoldDB" id="A0A839UP65"/>
<dbReference type="Pfam" id="PF13802">
    <property type="entry name" value="Gal_mutarotas_2"/>
    <property type="match status" value="1"/>
</dbReference>
<accession>A0A839UP65</accession>
<feature type="domain" description="DUF5110" evidence="6">
    <location>
        <begin position="691"/>
        <end position="764"/>
    </location>
</feature>
<dbReference type="InterPro" id="IPR000322">
    <property type="entry name" value="Glyco_hydro_31_TIM"/>
</dbReference>
<feature type="chain" id="PRO_5033063337" evidence="3">
    <location>
        <begin position="32"/>
        <end position="806"/>
    </location>
</feature>
<dbReference type="PANTHER" id="PTHR43863:SF2">
    <property type="entry name" value="MALTASE-GLUCOAMYLASE"/>
    <property type="match status" value="1"/>
</dbReference>
<dbReference type="Pfam" id="PF17137">
    <property type="entry name" value="DUF5110"/>
    <property type="match status" value="1"/>
</dbReference>
<keyword evidence="2" id="KW-0326">Glycosidase</keyword>
<evidence type="ECO:0000313" key="9">
    <source>
        <dbReference type="Proteomes" id="UP000559987"/>
    </source>
</evidence>
<keyword evidence="3" id="KW-0732">Signal</keyword>
<dbReference type="InterPro" id="IPR011013">
    <property type="entry name" value="Gal_mutarotase_sf_dom"/>
</dbReference>
<evidence type="ECO:0000259" key="7">
    <source>
        <dbReference type="Pfam" id="PF21365"/>
    </source>
</evidence>
<evidence type="ECO:0000256" key="3">
    <source>
        <dbReference type="SAM" id="SignalP"/>
    </source>
</evidence>
<dbReference type="CDD" id="cd14752">
    <property type="entry name" value="GH31_N"/>
    <property type="match status" value="1"/>
</dbReference>
<keyword evidence="9" id="KW-1185">Reference proteome</keyword>
<evidence type="ECO:0000259" key="4">
    <source>
        <dbReference type="Pfam" id="PF01055"/>
    </source>
</evidence>
<dbReference type="SUPFAM" id="SSF51011">
    <property type="entry name" value="Glycosyl hydrolase domain"/>
    <property type="match status" value="1"/>
</dbReference>
<dbReference type="PANTHER" id="PTHR43863">
    <property type="entry name" value="HYDROLASE, PUTATIVE (AFU_ORTHOLOGUE AFUA_1G03140)-RELATED"/>
    <property type="match status" value="1"/>
</dbReference>
<dbReference type="InterPro" id="IPR048395">
    <property type="entry name" value="Glyco_hydro_31_C"/>
</dbReference>
<evidence type="ECO:0000256" key="2">
    <source>
        <dbReference type="RuleBase" id="RU361185"/>
    </source>
</evidence>
<dbReference type="InterPro" id="IPR017853">
    <property type="entry name" value="GH"/>
</dbReference>
<dbReference type="Gene3D" id="3.20.20.80">
    <property type="entry name" value="Glycosidases"/>
    <property type="match status" value="1"/>
</dbReference>
<feature type="domain" description="Glycoside hydrolase family 31 TIM barrel" evidence="4">
    <location>
        <begin position="257"/>
        <end position="581"/>
    </location>
</feature>
<evidence type="ECO:0000313" key="8">
    <source>
        <dbReference type="EMBL" id="MBB3169632.1"/>
    </source>
</evidence>
<feature type="signal peptide" evidence="3">
    <location>
        <begin position="1"/>
        <end position="31"/>
    </location>
</feature>
<dbReference type="SUPFAM" id="SSF51445">
    <property type="entry name" value="(Trans)glycosidases"/>
    <property type="match status" value="1"/>
</dbReference>
<dbReference type="GO" id="GO:0004553">
    <property type="term" value="F:hydrolase activity, hydrolyzing O-glycosyl compounds"/>
    <property type="evidence" value="ECO:0007669"/>
    <property type="project" value="InterPro"/>
</dbReference>
<protein>
    <submittedName>
        <fullName evidence="8">Oligosaccharide 4-alpha-D-glucosyltransferase</fullName>
        <ecNumber evidence="8">2.4.1.161</ecNumber>
    </submittedName>
</protein>
<dbReference type="EC" id="2.4.1.161" evidence="8"/>
<gene>
    <name evidence="8" type="ORF">FHS30_002845</name>
</gene>
<dbReference type="SUPFAM" id="SSF74650">
    <property type="entry name" value="Galactose mutarotase-like"/>
    <property type="match status" value="1"/>
</dbReference>
<dbReference type="Pfam" id="PF01055">
    <property type="entry name" value="Glyco_hydro_31_2nd"/>
    <property type="match status" value="1"/>
</dbReference>
<keyword evidence="2" id="KW-0378">Hydrolase</keyword>
<dbReference type="Proteomes" id="UP000559987">
    <property type="component" value="Unassembled WGS sequence"/>
</dbReference>
<dbReference type="Pfam" id="PF21365">
    <property type="entry name" value="Glyco_hydro_31_3rd"/>
    <property type="match status" value="1"/>
</dbReference>
<dbReference type="Gene3D" id="2.60.40.1180">
    <property type="entry name" value="Golgi alpha-mannosidase II"/>
    <property type="match status" value="2"/>
</dbReference>
<comment type="similarity">
    <text evidence="1 2">Belongs to the glycosyl hydrolase 31 family.</text>
</comment>
<dbReference type="Gene3D" id="2.60.40.1760">
    <property type="entry name" value="glycosyl hydrolase (family 31)"/>
    <property type="match status" value="1"/>
</dbReference>
<evidence type="ECO:0000259" key="5">
    <source>
        <dbReference type="Pfam" id="PF13802"/>
    </source>
</evidence>
<dbReference type="RefSeq" id="WP_183911132.1">
    <property type="nucleotide sequence ID" value="NZ_JACHXZ010000004.1"/>
</dbReference>
<feature type="domain" description="Glycosyl hydrolase family 31 C-terminal" evidence="7">
    <location>
        <begin position="589"/>
        <end position="675"/>
    </location>
</feature>
<dbReference type="InterPro" id="IPR051816">
    <property type="entry name" value="Glycosyl_Hydrolase_31"/>
</dbReference>
<evidence type="ECO:0000259" key="6">
    <source>
        <dbReference type="Pfam" id="PF17137"/>
    </source>
</evidence>
<feature type="domain" description="Glycoside hydrolase family 31 N-terminal" evidence="5">
    <location>
        <begin position="55"/>
        <end position="214"/>
    </location>
</feature>
<sequence length="806" mass="91264">MHNNTKSLRHWRRHVLALLLPLSVITPQSYADFGNYQSHSLTDTQLTIITDEGQLKIAPQGDHALEVHYAPTGVAQLPSFALPEQRATASALSLKNFNDRLELTSQSLKAIIQKHNLTIAYEFKNKPLVAEEAGLFVQDSLRGFRFALTHGEKIIGGGQRVMGMDRRGQRMPLYNKAHYGYKTQSNQMYYSLPAVLSTNKYLLVFDNSASGNLDIGATESDVLQFEAVGGRTSYLIVAGESYPSLIENYTLATGRQPLPPRWAFGNFASRFGYRTEQEVRDTLAAYREHDFPVDALVLDLYWFGKDIKGHMGNLEWDRKAFPNPTAMMADLKKAGVKTVLITEPFILTSSSRWQEAVENDVLAQNAAGKPKTFNFYFGNTGLIDVFHRPAQHWFWSVYQNLMLQGVDGWWGDLGEPEVHPDDTLHRLPERVAAGSEVHNVYGHQWAKLVYDQQRKHFPDTRPLVMMRAGFAGSQRFGFIPWTGDVARSWAGLKPQVELSLQMSLLGLAYTHSDLGGFAGGETFDQELYVRWLQYGVFQPVYRPHAQDNIAPEPVFHDQTTRDLVRPFVKLRYQLFPYNYTLAYENSTRGMPLMRPLFFEDESAPALIDNSTSYLWGDAFLVTPVTEAGIKSVSVQLPKGVWFDYFSGQRYRGGQIIEQPTELATLPVLVRAGSFIPMVAATQSTRDYDSSQLTLHYYHDKTVERAHGKMYEDDGRNPNALRDGQFELLSFNAKQLRNRLDISLSHAGGYSGQPPQRNIKLVVHNQSRKPRRVALEGESVPFAYDGDAQRLIVPFNWQHQNLTVSIH</sequence>
<dbReference type="GO" id="GO:0033825">
    <property type="term" value="F:oligosaccharide 4-alpha-D-glucosyltransferase activity"/>
    <property type="evidence" value="ECO:0007669"/>
    <property type="project" value="UniProtKB-EC"/>
</dbReference>
<evidence type="ECO:0000256" key="1">
    <source>
        <dbReference type="ARBA" id="ARBA00007806"/>
    </source>
</evidence>
<name>A0A839UP65_9GAMM</name>
<comment type="caution">
    <text evidence="8">The sequence shown here is derived from an EMBL/GenBank/DDBJ whole genome shotgun (WGS) entry which is preliminary data.</text>
</comment>